<evidence type="ECO:0000256" key="8">
    <source>
        <dbReference type="ARBA" id="ARBA00022967"/>
    </source>
</evidence>
<sequence>MIIFDHVTYAYEGKETPSLRDCTFSVNPGELILLTGESGCGKTTIIKLVNGLLQHTGGGTLTGTVMVGGQDVAQTPLWELARTVGSVFQNPKSQFFNLDTTSEVLFGLESRGASHDEMAQALESAVQVCGVEPLLERSIFALSGGEKQRIACASTWAMGPELFVLDEPSSNLDGEGIRQLRDILKQLKKAGKTVLMAEHRLWYAADLADRVFHLRGGQLQREYSGQNFLTLTEKERRSMGLRSIAEVPVSSPEPSPTTGADGLMVRELRATYNGAAVWEGVSFRAPRGQITAITGQNGAGKTTLARCLCGLMKEQSGTIFWDGKPLRRTERKRKAFLIMQDVNLQLFGDSVLAEIRLGNTATEQEALTTLGRMDLAQYADTHPMALSGGQKQRLAVADGYLSGKELLIFDEPTSGLDYGHMLEVSRRLRELAEQGLCVVVITHDGEFLRESGAWTADWLPNDKRP</sequence>
<dbReference type="EMBL" id="NFKL01000009">
    <property type="protein sequence ID" value="OUP58370.1"/>
    <property type="molecule type" value="Genomic_DNA"/>
</dbReference>
<comment type="function">
    <text evidence="10">Probably part of an ABC transporter complex. Responsible for energy coupling to the transport system.</text>
</comment>
<dbReference type="SMART" id="SM00382">
    <property type="entry name" value="AAA"/>
    <property type="match status" value="2"/>
</dbReference>
<keyword evidence="9" id="KW-0472">Membrane</keyword>
<comment type="similarity">
    <text evidence="2">Belongs to the ABC transporter superfamily.</text>
</comment>
<accession>A0A1Y4LRB7</accession>
<evidence type="ECO:0000256" key="1">
    <source>
        <dbReference type="ARBA" id="ARBA00004202"/>
    </source>
</evidence>
<dbReference type="GO" id="GO:0005524">
    <property type="term" value="F:ATP binding"/>
    <property type="evidence" value="ECO:0007669"/>
    <property type="project" value="UniProtKB-KW"/>
</dbReference>
<dbReference type="GO" id="GO:0016887">
    <property type="term" value="F:ATP hydrolysis activity"/>
    <property type="evidence" value="ECO:0007669"/>
    <property type="project" value="InterPro"/>
</dbReference>
<dbReference type="PROSITE" id="PS50893">
    <property type="entry name" value="ABC_TRANSPORTER_2"/>
    <property type="match status" value="2"/>
</dbReference>
<evidence type="ECO:0000256" key="3">
    <source>
        <dbReference type="ARBA" id="ARBA00022448"/>
    </source>
</evidence>
<dbReference type="InterPro" id="IPR050095">
    <property type="entry name" value="ECF_ABC_transporter_ATP-bd"/>
</dbReference>
<gene>
    <name evidence="12" type="ORF">B5F15_07190</name>
</gene>
<evidence type="ECO:0000313" key="12">
    <source>
        <dbReference type="EMBL" id="OUP58370.1"/>
    </source>
</evidence>
<evidence type="ECO:0000256" key="6">
    <source>
        <dbReference type="ARBA" id="ARBA00022741"/>
    </source>
</evidence>
<evidence type="ECO:0000256" key="10">
    <source>
        <dbReference type="ARBA" id="ARBA00025157"/>
    </source>
</evidence>
<keyword evidence="5" id="KW-0677">Repeat</keyword>
<evidence type="ECO:0000256" key="7">
    <source>
        <dbReference type="ARBA" id="ARBA00022840"/>
    </source>
</evidence>
<dbReference type="PROSITE" id="PS00211">
    <property type="entry name" value="ABC_TRANSPORTER_1"/>
    <property type="match status" value="1"/>
</dbReference>
<feature type="domain" description="ABC transporter" evidence="11">
    <location>
        <begin position="263"/>
        <end position="463"/>
    </location>
</feature>
<keyword evidence="6" id="KW-0547">Nucleotide-binding</keyword>
<evidence type="ECO:0000256" key="2">
    <source>
        <dbReference type="ARBA" id="ARBA00005417"/>
    </source>
</evidence>
<dbReference type="InterPro" id="IPR015856">
    <property type="entry name" value="ABC_transpr_CbiO/EcfA_su"/>
</dbReference>
<dbReference type="RefSeq" id="WP_087414895.1">
    <property type="nucleotide sequence ID" value="NZ_NFKL01000009.1"/>
</dbReference>
<dbReference type="InterPro" id="IPR003593">
    <property type="entry name" value="AAA+_ATPase"/>
</dbReference>
<dbReference type="InterPro" id="IPR027417">
    <property type="entry name" value="P-loop_NTPase"/>
</dbReference>
<evidence type="ECO:0000259" key="11">
    <source>
        <dbReference type="PROSITE" id="PS50893"/>
    </source>
</evidence>
<evidence type="ECO:0000256" key="4">
    <source>
        <dbReference type="ARBA" id="ARBA00022475"/>
    </source>
</evidence>
<reference evidence="13" key="1">
    <citation type="submission" date="2017-04" db="EMBL/GenBank/DDBJ databases">
        <title>Function of individual gut microbiota members based on whole genome sequencing of pure cultures obtained from chicken caecum.</title>
        <authorList>
            <person name="Medvecky M."/>
            <person name="Cejkova D."/>
            <person name="Polansky O."/>
            <person name="Karasova D."/>
            <person name="Kubasova T."/>
            <person name="Cizek A."/>
            <person name="Rychlik I."/>
        </authorList>
    </citation>
    <scope>NUCLEOTIDE SEQUENCE [LARGE SCALE GENOMIC DNA]</scope>
    <source>
        <strain evidence="13">An179</strain>
    </source>
</reference>
<keyword evidence="4" id="KW-1003">Cell membrane</keyword>
<dbReference type="PANTHER" id="PTHR43553">
    <property type="entry name" value="HEAVY METAL TRANSPORTER"/>
    <property type="match status" value="1"/>
</dbReference>
<dbReference type="PANTHER" id="PTHR43553:SF23">
    <property type="entry name" value="ABC TRANSPORTER ATP-BINDING COMPONENT"/>
    <property type="match status" value="1"/>
</dbReference>
<comment type="caution">
    <text evidence="12">The sequence shown here is derived from an EMBL/GenBank/DDBJ whole genome shotgun (WGS) entry which is preliminary data.</text>
</comment>
<protein>
    <recommendedName>
        <fullName evidence="11">ABC transporter domain-containing protein</fullName>
    </recommendedName>
</protein>
<keyword evidence="8" id="KW-1278">Translocase</keyword>
<dbReference type="Proteomes" id="UP000195326">
    <property type="component" value="Unassembled WGS sequence"/>
</dbReference>
<dbReference type="Gene3D" id="3.40.50.300">
    <property type="entry name" value="P-loop containing nucleotide triphosphate hydrolases"/>
    <property type="match status" value="2"/>
</dbReference>
<dbReference type="InterPro" id="IPR017871">
    <property type="entry name" value="ABC_transporter-like_CS"/>
</dbReference>
<keyword evidence="3" id="KW-0813">Transport</keyword>
<evidence type="ECO:0000256" key="9">
    <source>
        <dbReference type="ARBA" id="ARBA00023136"/>
    </source>
</evidence>
<dbReference type="InterPro" id="IPR003439">
    <property type="entry name" value="ABC_transporter-like_ATP-bd"/>
</dbReference>
<feature type="domain" description="ABC transporter" evidence="11">
    <location>
        <begin position="2"/>
        <end position="241"/>
    </location>
</feature>
<keyword evidence="7" id="KW-0067">ATP-binding</keyword>
<evidence type="ECO:0000256" key="5">
    <source>
        <dbReference type="ARBA" id="ARBA00022737"/>
    </source>
</evidence>
<dbReference type="Pfam" id="PF00005">
    <property type="entry name" value="ABC_tran"/>
    <property type="match status" value="2"/>
</dbReference>
<dbReference type="GO" id="GO:0043190">
    <property type="term" value="C:ATP-binding cassette (ABC) transporter complex"/>
    <property type="evidence" value="ECO:0007669"/>
    <property type="project" value="TreeGrafter"/>
</dbReference>
<dbReference type="GO" id="GO:0042626">
    <property type="term" value="F:ATPase-coupled transmembrane transporter activity"/>
    <property type="evidence" value="ECO:0007669"/>
    <property type="project" value="TreeGrafter"/>
</dbReference>
<dbReference type="CDD" id="cd03225">
    <property type="entry name" value="ABC_cobalt_CbiO_domain1"/>
    <property type="match status" value="1"/>
</dbReference>
<name>A0A1Y4LRB7_9FIRM</name>
<dbReference type="AlphaFoldDB" id="A0A1Y4LRB7"/>
<organism evidence="12 13">
    <name type="scientific">Butyricicoccus pullicaecorum</name>
    <dbReference type="NCBI Taxonomy" id="501571"/>
    <lineage>
        <taxon>Bacteria</taxon>
        <taxon>Bacillati</taxon>
        <taxon>Bacillota</taxon>
        <taxon>Clostridia</taxon>
        <taxon>Eubacteriales</taxon>
        <taxon>Butyricicoccaceae</taxon>
        <taxon>Butyricicoccus</taxon>
    </lineage>
</organism>
<proteinExistence type="inferred from homology"/>
<evidence type="ECO:0000313" key="13">
    <source>
        <dbReference type="Proteomes" id="UP000195326"/>
    </source>
</evidence>
<comment type="subcellular location">
    <subcellularLocation>
        <location evidence="1">Cell membrane</location>
        <topology evidence="1">Peripheral membrane protein</topology>
    </subcellularLocation>
</comment>
<dbReference type="SUPFAM" id="SSF52540">
    <property type="entry name" value="P-loop containing nucleoside triphosphate hydrolases"/>
    <property type="match status" value="2"/>
</dbReference>